<dbReference type="PANTHER" id="PTHR45527:SF1">
    <property type="entry name" value="FATTY ACID SYNTHASE"/>
    <property type="match status" value="1"/>
</dbReference>
<dbReference type="InterPro" id="IPR045851">
    <property type="entry name" value="AMP-bd_C_sf"/>
</dbReference>
<dbReference type="RefSeq" id="WP_390318839.1">
    <property type="nucleotide sequence ID" value="NZ_JBHSPB010000014.1"/>
</dbReference>
<dbReference type="InterPro" id="IPR025110">
    <property type="entry name" value="AMP-bd_C"/>
</dbReference>
<dbReference type="EMBL" id="JBHSPB010000014">
    <property type="protein sequence ID" value="MFC5722989.1"/>
    <property type="molecule type" value="Genomic_DNA"/>
</dbReference>
<dbReference type="Gene3D" id="3.40.50.980">
    <property type="match status" value="2"/>
</dbReference>
<dbReference type="Proteomes" id="UP001596083">
    <property type="component" value="Unassembled WGS sequence"/>
</dbReference>
<dbReference type="CDD" id="cd05930">
    <property type="entry name" value="A_NRPS"/>
    <property type="match status" value="1"/>
</dbReference>
<evidence type="ECO:0000256" key="6">
    <source>
        <dbReference type="SAM" id="MobiDB-lite"/>
    </source>
</evidence>
<dbReference type="InterPro" id="IPR020845">
    <property type="entry name" value="AMP-binding_CS"/>
</dbReference>
<reference evidence="9" key="1">
    <citation type="journal article" date="2019" name="Int. J. Syst. Evol. Microbiol.">
        <title>The Global Catalogue of Microorganisms (GCM) 10K type strain sequencing project: providing services to taxonomists for standard genome sequencing and annotation.</title>
        <authorList>
            <consortium name="The Broad Institute Genomics Platform"/>
            <consortium name="The Broad Institute Genome Sequencing Center for Infectious Disease"/>
            <person name="Wu L."/>
            <person name="Ma J."/>
        </authorList>
    </citation>
    <scope>NUCLEOTIDE SEQUENCE [LARGE SCALE GENOMIC DNA]</scope>
    <source>
        <strain evidence="9">CGMCC 4.7304</strain>
    </source>
</reference>
<dbReference type="Pfam" id="PF00668">
    <property type="entry name" value="Condensation"/>
    <property type="match status" value="2"/>
</dbReference>
<feature type="domain" description="Carrier" evidence="7">
    <location>
        <begin position="987"/>
        <end position="1061"/>
    </location>
</feature>
<dbReference type="InterPro" id="IPR036736">
    <property type="entry name" value="ACP-like_sf"/>
</dbReference>
<sequence>MTHQSVEKPGIEDILPLAPLQQGLLFQALFDSRAHDVYTMQLVLELRGPLDAAALRRAADALLRRHPQLRAAFLSEGVPQPVQIIPASVTLSWQESDLTGRPPEDRERELERLLAGDRERRFDLADPPLLRFRLVRLEAELHHLVVHSHHILLDGWSVPLLVRELAALYAQDGRPDALPRPRPYRDYLAWLAGRPKEPAEAAWREALAGLSEPTLLCGPSAGRSRAAGTPGRITLDLGVERTGRTSAWARAHGLTLNTVVQGLWALLLGRLTGRDDIVLGASVSGRPAELPGVESMIGLFINTLPVRVRLRPEESLAALLGRIQDEQTRLLPHHHLGLADIQRAAGLGDLFDTLVVFENAPLVTESLERADTTGRLRIQGLANHDATHYPLTLVPLLLHGSLRITFEHQPALLDAPTTAVLAERFERLLDALLTDDRQCAVRADILGERERRTILKDWNATTRPVAARTLPQLFAAQAAAAPDATALAFGEEELTFAELDARANRLAHWLVRRGIGTEDLVALAFPRSLRTVVALLAVHKAGAAYVPVDPAYPASRIAYLLHDTRPRLLLTTEALREQLPDGTEAVAVDSARTRAELAAMPATDLTDADRIRPLRPHHPAYVIHTSGSTGDPKGVVTVHQNVVELLAHHERHVYGPAARAAGRRLRVGHGWSFSFDASWQPLLALFAGHTVDILDEDTRRDADAQLRWLAGRGIDFIEVSPSFYGQLSAAGLTAGGTCPLAGLGVGGEAVPDAVWQELRALPTTRAYNFYGPTEATVDAVVAELRESERPVIGRPVTNTRAYVLDDRLGPVPPGVPGELYLAGTGLARGYLRRPGTTAARFVADPFGALFGEPGCRMYRTGDVVRWTPDGQLDFAGRADDQVKIRGFRIELGEVEAALARHPGIAQVAVVAREDRPGVKRLVAYPVPAPGTLLDPAQVRAFAAEALPEHMLPAAVVPLPALPLTTHGKLDRAALPAPTRAAATTAREPATDRERTLCALVADLLGLDAVGADDNFFALGGDSIVSLQLTARARAAGLGLSPKDIFERATLAELAATAHETGGPAPAEDPDEAVGPLPLTPIMHWMLDTGGPCGRYAQANLLRPPHPLTLDVLRTAVAALVDRHDMLRARLTPDGPDIAPAGSVDAHDLVHRVAAPARSGEQLRPLLDAEFDAALGRLDPERGTVLQAVWFDTGDAAHDRLLLVGHHLVVDGVSWRVLLPDLAAACRAAAAGRPVALEPVPTSFRHWARGLARAATTPAREAELALWQDILAAPDPLLTDRPLDPARDTARTQRHHSRTLPTEDTAPLLTGTTTAYGAGVDDILLSALTLAVSAWHTRRTGASGTAGHGVLVALEGHGREAQAVPGAELSRTVGWFTSVHPVRLDPGPADPTTALATGSGLADTVKSVRERLRAVPDHGIGYGLLRHLNPDTAPVLAQLPVPQIEFNYLGRFTTGETDSGQFTLADEAADFSAAADPEMPLGYSLDVNAYTLNRPTGPELHVRWSWPEALLPAGAVAELADLWFTALRALTAHAPAH</sequence>
<keyword evidence="4" id="KW-0677">Repeat</keyword>
<dbReference type="InterPro" id="IPR001242">
    <property type="entry name" value="Condensation_dom"/>
</dbReference>
<dbReference type="Gene3D" id="3.30.559.10">
    <property type="entry name" value="Chloramphenicol acetyltransferase-like domain"/>
    <property type="match status" value="2"/>
</dbReference>
<dbReference type="Gene3D" id="1.10.1200.10">
    <property type="entry name" value="ACP-like"/>
    <property type="match status" value="1"/>
</dbReference>
<dbReference type="InterPro" id="IPR010060">
    <property type="entry name" value="NRPS_synth"/>
</dbReference>
<gene>
    <name evidence="8" type="ORF">ACFP1Z_22745</name>
</gene>
<evidence type="ECO:0000313" key="8">
    <source>
        <dbReference type="EMBL" id="MFC5722989.1"/>
    </source>
</evidence>
<dbReference type="Gene3D" id="3.30.300.30">
    <property type="match status" value="1"/>
</dbReference>
<dbReference type="NCBIfam" id="TIGR01720">
    <property type="entry name" value="NRPS-para261"/>
    <property type="match status" value="1"/>
</dbReference>
<keyword evidence="9" id="KW-1185">Reference proteome</keyword>
<dbReference type="CDD" id="cd19543">
    <property type="entry name" value="DCL_NRPS"/>
    <property type="match status" value="1"/>
</dbReference>
<accession>A0ABW0Z685</accession>
<dbReference type="PROSITE" id="PS00012">
    <property type="entry name" value="PHOSPHOPANTETHEINE"/>
    <property type="match status" value="1"/>
</dbReference>
<dbReference type="Pfam" id="PF13193">
    <property type="entry name" value="AMP-binding_C"/>
    <property type="match status" value="1"/>
</dbReference>
<dbReference type="Gene3D" id="3.30.559.30">
    <property type="entry name" value="Nonribosomal peptide synthetase, condensation domain"/>
    <property type="match status" value="2"/>
</dbReference>
<dbReference type="PROSITE" id="PS50075">
    <property type="entry name" value="CARRIER"/>
    <property type="match status" value="1"/>
</dbReference>
<dbReference type="PANTHER" id="PTHR45527">
    <property type="entry name" value="NONRIBOSOMAL PEPTIDE SYNTHETASE"/>
    <property type="match status" value="1"/>
</dbReference>
<dbReference type="InterPro" id="IPR000873">
    <property type="entry name" value="AMP-dep_synth/lig_dom"/>
</dbReference>
<feature type="compositionally biased region" description="Basic and acidic residues" evidence="6">
    <location>
        <begin position="1280"/>
        <end position="1290"/>
    </location>
</feature>
<dbReference type="Gene3D" id="2.30.38.10">
    <property type="entry name" value="Luciferase, Domain 3"/>
    <property type="match status" value="1"/>
</dbReference>
<dbReference type="Pfam" id="PF00550">
    <property type="entry name" value="PP-binding"/>
    <property type="match status" value="1"/>
</dbReference>
<evidence type="ECO:0000313" key="9">
    <source>
        <dbReference type="Proteomes" id="UP001596083"/>
    </source>
</evidence>
<protein>
    <submittedName>
        <fullName evidence="8">Amino acid adenylation domain-containing protein</fullName>
    </submittedName>
</protein>
<proteinExistence type="predicted"/>
<dbReference type="InterPro" id="IPR020806">
    <property type="entry name" value="PKS_PP-bd"/>
</dbReference>
<dbReference type="PROSITE" id="PS00455">
    <property type="entry name" value="AMP_BINDING"/>
    <property type="match status" value="1"/>
</dbReference>
<keyword evidence="3" id="KW-0597">Phosphoprotein</keyword>
<dbReference type="Pfam" id="PF00501">
    <property type="entry name" value="AMP-binding"/>
    <property type="match status" value="1"/>
</dbReference>
<evidence type="ECO:0000259" key="7">
    <source>
        <dbReference type="PROSITE" id="PS50075"/>
    </source>
</evidence>
<comment type="caution">
    <text evidence="8">The sequence shown here is derived from an EMBL/GenBank/DDBJ whole genome shotgun (WGS) entry which is preliminary data.</text>
</comment>
<dbReference type="CDD" id="cd19534">
    <property type="entry name" value="E_NRPS"/>
    <property type="match status" value="1"/>
</dbReference>
<dbReference type="SMART" id="SM00823">
    <property type="entry name" value="PKS_PP"/>
    <property type="match status" value="1"/>
</dbReference>
<evidence type="ECO:0000256" key="1">
    <source>
        <dbReference type="ARBA" id="ARBA00001957"/>
    </source>
</evidence>
<dbReference type="InterPro" id="IPR006162">
    <property type="entry name" value="Ppantetheine_attach_site"/>
</dbReference>
<evidence type="ECO:0000256" key="3">
    <source>
        <dbReference type="ARBA" id="ARBA00022553"/>
    </source>
</evidence>
<evidence type="ECO:0000256" key="5">
    <source>
        <dbReference type="ARBA" id="ARBA00023194"/>
    </source>
</evidence>
<dbReference type="SUPFAM" id="SSF47336">
    <property type="entry name" value="ACP-like"/>
    <property type="match status" value="1"/>
</dbReference>
<organism evidence="8 9">
    <name type="scientific">Streptomyces gamaensis</name>
    <dbReference type="NCBI Taxonomy" id="1763542"/>
    <lineage>
        <taxon>Bacteria</taxon>
        <taxon>Bacillati</taxon>
        <taxon>Actinomycetota</taxon>
        <taxon>Actinomycetes</taxon>
        <taxon>Kitasatosporales</taxon>
        <taxon>Streptomycetaceae</taxon>
        <taxon>Streptomyces</taxon>
    </lineage>
</organism>
<dbReference type="InterPro" id="IPR009081">
    <property type="entry name" value="PP-bd_ACP"/>
</dbReference>
<keyword evidence="5" id="KW-0045">Antibiotic biosynthesis</keyword>
<feature type="region of interest" description="Disordered" evidence="6">
    <location>
        <begin position="1277"/>
        <end position="1307"/>
    </location>
</feature>
<keyword evidence="2" id="KW-0596">Phosphopantetheine</keyword>
<dbReference type="NCBIfam" id="TIGR01733">
    <property type="entry name" value="AA-adenyl-dom"/>
    <property type="match status" value="1"/>
</dbReference>
<dbReference type="SUPFAM" id="SSF52777">
    <property type="entry name" value="CoA-dependent acyltransferases"/>
    <property type="match status" value="4"/>
</dbReference>
<dbReference type="SUPFAM" id="SSF56801">
    <property type="entry name" value="Acetyl-CoA synthetase-like"/>
    <property type="match status" value="1"/>
</dbReference>
<name>A0ABW0Z685_9ACTN</name>
<evidence type="ECO:0000256" key="4">
    <source>
        <dbReference type="ARBA" id="ARBA00022737"/>
    </source>
</evidence>
<comment type="cofactor">
    <cofactor evidence="1">
        <name>pantetheine 4'-phosphate</name>
        <dbReference type="ChEBI" id="CHEBI:47942"/>
    </cofactor>
</comment>
<dbReference type="InterPro" id="IPR010071">
    <property type="entry name" value="AA_adenyl_dom"/>
</dbReference>
<evidence type="ECO:0000256" key="2">
    <source>
        <dbReference type="ARBA" id="ARBA00022450"/>
    </source>
</evidence>
<dbReference type="InterPro" id="IPR023213">
    <property type="entry name" value="CAT-like_dom_sf"/>
</dbReference>